<evidence type="ECO:0000256" key="6">
    <source>
        <dbReference type="SAM" id="MobiDB-lite"/>
    </source>
</evidence>
<dbReference type="PANTHER" id="PTHR13793:SF150">
    <property type="entry name" value="PHD FINGER PROTEIN 14"/>
    <property type="match status" value="1"/>
</dbReference>
<name>A0ABD3TM53_SINWO</name>
<evidence type="ECO:0008006" key="11">
    <source>
        <dbReference type="Google" id="ProtNLM"/>
    </source>
</evidence>
<dbReference type="InterPro" id="IPR050701">
    <property type="entry name" value="Histone_Mod_Regulator"/>
</dbReference>
<dbReference type="InterPro" id="IPR013083">
    <property type="entry name" value="Znf_RING/FYVE/PHD"/>
</dbReference>
<dbReference type="AlphaFoldDB" id="A0ABD3TM53"/>
<dbReference type="Gene3D" id="2.30.30.1150">
    <property type="match status" value="2"/>
</dbReference>
<evidence type="ECO:0000259" key="8">
    <source>
        <dbReference type="PROSITE" id="PS51805"/>
    </source>
</evidence>
<dbReference type="InterPro" id="IPR019786">
    <property type="entry name" value="Zinc_finger_PHD-type_CS"/>
</dbReference>
<evidence type="ECO:0000256" key="5">
    <source>
        <dbReference type="SAM" id="Coils"/>
    </source>
</evidence>
<dbReference type="InterPro" id="IPR034732">
    <property type="entry name" value="EPHD"/>
</dbReference>
<organism evidence="9 10">
    <name type="scientific">Sinanodonta woodiana</name>
    <name type="common">Chinese pond mussel</name>
    <name type="synonym">Anodonta woodiana</name>
    <dbReference type="NCBI Taxonomy" id="1069815"/>
    <lineage>
        <taxon>Eukaryota</taxon>
        <taxon>Metazoa</taxon>
        <taxon>Spiralia</taxon>
        <taxon>Lophotrochozoa</taxon>
        <taxon>Mollusca</taxon>
        <taxon>Bivalvia</taxon>
        <taxon>Autobranchia</taxon>
        <taxon>Heteroconchia</taxon>
        <taxon>Palaeoheterodonta</taxon>
        <taxon>Unionida</taxon>
        <taxon>Unionoidea</taxon>
        <taxon>Unionidae</taxon>
        <taxon>Unioninae</taxon>
        <taxon>Sinanodonta</taxon>
    </lineage>
</organism>
<evidence type="ECO:0000256" key="4">
    <source>
        <dbReference type="PROSITE-ProRule" id="PRU00146"/>
    </source>
</evidence>
<evidence type="ECO:0000259" key="7">
    <source>
        <dbReference type="PROSITE" id="PS50016"/>
    </source>
</evidence>
<reference evidence="9 10" key="1">
    <citation type="submission" date="2024-11" db="EMBL/GenBank/DDBJ databases">
        <title>Chromosome-level genome assembly of the freshwater bivalve Anodonta woodiana.</title>
        <authorList>
            <person name="Chen X."/>
        </authorList>
    </citation>
    <scope>NUCLEOTIDE SEQUENCE [LARGE SCALE GENOMIC DNA]</scope>
    <source>
        <strain evidence="9">MN2024</strain>
        <tissue evidence="9">Gills</tissue>
    </source>
</reference>
<feature type="domain" description="PHD-type" evidence="7">
    <location>
        <begin position="194"/>
        <end position="254"/>
    </location>
</feature>
<keyword evidence="10" id="KW-1185">Reference proteome</keyword>
<keyword evidence="1" id="KW-0479">Metal-binding</keyword>
<feature type="compositionally biased region" description="Acidic residues" evidence="6">
    <location>
        <begin position="95"/>
        <end position="125"/>
    </location>
</feature>
<evidence type="ECO:0000256" key="2">
    <source>
        <dbReference type="ARBA" id="ARBA00022771"/>
    </source>
</evidence>
<dbReference type="PROSITE" id="PS51805">
    <property type="entry name" value="EPHD"/>
    <property type="match status" value="1"/>
</dbReference>
<feature type="domain" description="PHD-type" evidence="7">
    <location>
        <begin position="776"/>
        <end position="829"/>
    </location>
</feature>
<dbReference type="Gene3D" id="3.30.40.10">
    <property type="entry name" value="Zinc/RING finger domain, C3HC4 (zinc finger)"/>
    <property type="match status" value="2"/>
</dbReference>
<feature type="region of interest" description="Disordered" evidence="6">
    <location>
        <begin position="674"/>
        <end position="775"/>
    </location>
</feature>
<dbReference type="CDD" id="cd15561">
    <property type="entry name" value="PHD1_PHF14"/>
    <property type="match status" value="1"/>
</dbReference>
<keyword evidence="3" id="KW-0862">Zinc</keyword>
<dbReference type="Pfam" id="PF00628">
    <property type="entry name" value="PHD"/>
    <property type="match status" value="3"/>
</dbReference>
<dbReference type="InterPro" id="IPR011011">
    <property type="entry name" value="Znf_FYVE_PHD"/>
</dbReference>
<feature type="domain" description="PHD-type" evidence="8">
    <location>
        <begin position="256"/>
        <end position="375"/>
    </location>
</feature>
<dbReference type="CDD" id="cd15563">
    <property type="entry name" value="PHD3_PHF14"/>
    <property type="match status" value="1"/>
</dbReference>
<dbReference type="PROSITE" id="PS01359">
    <property type="entry name" value="ZF_PHD_1"/>
    <property type="match status" value="2"/>
</dbReference>
<dbReference type="SMART" id="SM00249">
    <property type="entry name" value="PHD"/>
    <property type="match status" value="4"/>
</dbReference>
<feature type="compositionally biased region" description="Basic and acidic residues" evidence="6">
    <location>
        <begin position="80"/>
        <end position="94"/>
    </location>
</feature>
<evidence type="ECO:0000256" key="3">
    <source>
        <dbReference type="ARBA" id="ARBA00022833"/>
    </source>
</evidence>
<comment type="caution">
    <text evidence="9">The sequence shown here is derived from an EMBL/GenBank/DDBJ whole genome shotgun (WGS) entry which is preliminary data.</text>
</comment>
<feature type="region of interest" description="Disordered" evidence="6">
    <location>
        <begin position="43"/>
        <end position="165"/>
    </location>
</feature>
<protein>
    <recommendedName>
        <fullName evidence="11">PHD finger protein 14</fullName>
    </recommendedName>
</protein>
<dbReference type="Proteomes" id="UP001634394">
    <property type="component" value="Unassembled WGS sequence"/>
</dbReference>
<dbReference type="EMBL" id="JBJQND010000018">
    <property type="protein sequence ID" value="KAL3837168.1"/>
    <property type="molecule type" value="Genomic_DNA"/>
</dbReference>
<feature type="compositionally biased region" description="Acidic residues" evidence="6">
    <location>
        <begin position="136"/>
        <end position="146"/>
    </location>
</feature>
<feature type="compositionally biased region" description="Basic and acidic residues" evidence="6">
    <location>
        <begin position="711"/>
        <end position="721"/>
    </location>
</feature>
<evidence type="ECO:0000313" key="10">
    <source>
        <dbReference type="Proteomes" id="UP001634394"/>
    </source>
</evidence>
<feature type="compositionally biased region" description="Polar residues" evidence="6">
    <location>
        <begin position="746"/>
        <end position="762"/>
    </location>
</feature>
<accession>A0ABD3TM53</accession>
<dbReference type="Pfam" id="PF13832">
    <property type="entry name" value="zf-HC5HC2H_2"/>
    <property type="match status" value="1"/>
</dbReference>
<feature type="coiled-coil region" evidence="5">
    <location>
        <begin position="503"/>
        <end position="551"/>
    </location>
</feature>
<dbReference type="GO" id="GO:0008270">
    <property type="term" value="F:zinc ion binding"/>
    <property type="evidence" value="ECO:0007669"/>
    <property type="project" value="UniProtKB-KW"/>
</dbReference>
<feature type="compositionally biased region" description="Acidic residues" evidence="6">
    <location>
        <begin position="45"/>
        <end position="55"/>
    </location>
</feature>
<feature type="domain" description="PHD-type" evidence="7">
    <location>
        <begin position="596"/>
        <end position="650"/>
    </location>
</feature>
<sequence length="860" mass="97000">MSEDDALKEATGSGVGFLYKTMLERDPGKRRVKPVQKHLIQLDFGLEDSDEDSDFDVNKHNTGSDDDSDAAFDGDDTDEGNERDAGSPVEKEDISGDDDASEDDTDDDDEENSETGDSNESEEESEEKKSCYFGMDVDDSDDDDEDYVPKKKREKQQKQKPKNVEKLRIKSPELSQTLPVESSEVTSKARPMKVLICCVCLGDISETDDEIVECDNCGVAVHEGCYGISDNQSAASTESSASTEPWFCDACKAGVKPTCELCPNEGGIFKETDAGKWVHLVCALYTPGVAFGDVDKLSPVTLFEMSYSKWGSKECSLCEDTRFSRTGVCISCDAGMCRSYFHVTCAQRDGLLSEASPEEVMEVADPFFAYCKLHADKNTSRAKRRHWLAIQSHVRQHAQSEIEDEKEKARFLRKLNRHRQKYQVAKAMRPPSWVPTQKMVRYLTSSPSVMKKMLRKAELMGIITQVQNITHNGEKQDSRKKSHVPPGLSIEFVTYYIDRNVRIDNMKSTLKDLETQHDKLREQEKILRRQYDQLLGEAENLKVSSNSLKKEGEQIYDILNAFRKKKPLPLPEIFGQKRSARSPSKKEMPKSPSAVICQCAICLNTHDQHLLAKCDHCFKFYHLGCLDPPLSRMPKKTSRMGWQCSECVKYSSDESEGSPMDVDAPRRLREKIKEPVKFTPPHTFDIMPSNQQVKKPKQRGRKKKLTPKGAEYQKETIEKKQGARNRKKKTDNTLKMSLYDDDTTSKESTSIATSEKVSSVSGGSNGTKKVKRDGSMKDCASCGEQGIKTRMVKCDECQRCYHFHCLDPPLKKSPKICGYSWQCAACDPAISETDQTELLEEDYEADMAVEDTDDDCYVVE</sequence>
<dbReference type="InterPro" id="IPR001965">
    <property type="entry name" value="Znf_PHD"/>
</dbReference>
<dbReference type="PROSITE" id="PS50016">
    <property type="entry name" value="ZF_PHD_2"/>
    <property type="match status" value="3"/>
</dbReference>
<proteinExistence type="predicted"/>
<feature type="compositionally biased region" description="Basic residues" evidence="6">
    <location>
        <begin position="150"/>
        <end position="161"/>
    </location>
</feature>
<keyword evidence="2 4" id="KW-0863">Zinc-finger</keyword>
<feature type="compositionally biased region" description="Acidic residues" evidence="6">
    <location>
        <begin position="64"/>
        <end position="79"/>
    </location>
</feature>
<dbReference type="PANTHER" id="PTHR13793">
    <property type="entry name" value="PHD FINGER PROTEINS"/>
    <property type="match status" value="1"/>
</dbReference>
<dbReference type="InterPro" id="IPR019787">
    <property type="entry name" value="Znf_PHD-finger"/>
</dbReference>
<keyword evidence="5" id="KW-0175">Coiled coil</keyword>
<dbReference type="SUPFAM" id="SSF57903">
    <property type="entry name" value="FYVE/PHD zinc finger"/>
    <property type="match status" value="3"/>
</dbReference>
<gene>
    <name evidence="9" type="ORF">ACJMK2_022544</name>
</gene>
<evidence type="ECO:0000256" key="1">
    <source>
        <dbReference type="ARBA" id="ARBA00022723"/>
    </source>
</evidence>
<evidence type="ECO:0000313" key="9">
    <source>
        <dbReference type="EMBL" id="KAL3837168.1"/>
    </source>
</evidence>
<feature type="compositionally biased region" description="Basic residues" evidence="6">
    <location>
        <begin position="694"/>
        <end position="706"/>
    </location>
</feature>
<dbReference type="CDD" id="cd15674">
    <property type="entry name" value="ePHD_PHF14"/>
    <property type="match status" value="1"/>
</dbReference>
<dbReference type="CDD" id="cd15562">
    <property type="entry name" value="PHD2_PHF14"/>
    <property type="match status" value="1"/>
</dbReference>